<proteinExistence type="predicted"/>
<evidence type="ECO:0000313" key="3">
    <source>
        <dbReference type="Proteomes" id="UP001498398"/>
    </source>
</evidence>
<evidence type="ECO:0000313" key="2">
    <source>
        <dbReference type="EMBL" id="KAK7473019.1"/>
    </source>
</evidence>
<comment type="caution">
    <text evidence="2">The sequence shown here is derived from an EMBL/GenBank/DDBJ whole genome shotgun (WGS) entry which is preliminary data.</text>
</comment>
<organism evidence="2 3">
    <name type="scientific">Marasmiellus scandens</name>
    <dbReference type="NCBI Taxonomy" id="2682957"/>
    <lineage>
        <taxon>Eukaryota</taxon>
        <taxon>Fungi</taxon>
        <taxon>Dikarya</taxon>
        <taxon>Basidiomycota</taxon>
        <taxon>Agaricomycotina</taxon>
        <taxon>Agaricomycetes</taxon>
        <taxon>Agaricomycetidae</taxon>
        <taxon>Agaricales</taxon>
        <taxon>Marasmiineae</taxon>
        <taxon>Omphalotaceae</taxon>
        <taxon>Marasmiellus</taxon>
    </lineage>
</organism>
<reference evidence="2 3" key="1">
    <citation type="submission" date="2024-01" db="EMBL/GenBank/DDBJ databases">
        <title>A draft genome for the cacao thread blight pathogen Marasmiellus scandens.</title>
        <authorList>
            <person name="Baruah I.K."/>
            <person name="Leung J."/>
            <person name="Bukari Y."/>
            <person name="Amoako-Attah I."/>
            <person name="Meinhardt L.W."/>
            <person name="Bailey B.A."/>
            <person name="Cohen S.P."/>
        </authorList>
    </citation>
    <scope>NUCLEOTIDE SEQUENCE [LARGE SCALE GENOMIC DNA]</scope>
    <source>
        <strain evidence="2 3">GH-19</strain>
    </source>
</reference>
<keyword evidence="1" id="KW-0812">Transmembrane</keyword>
<keyword evidence="3" id="KW-1185">Reference proteome</keyword>
<name>A0ABR1K6C6_9AGAR</name>
<feature type="transmembrane region" description="Helical" evidence="1">
    <location>
        <begin position="12"/>
        <end position="29"/>
    </location>
</feature>
<accession>A0ABR1K6C6</accession>
<keyword evidence="1" id="KW-1133">Transmembrane helix</keyword>
<keyword evidence="1" id="KW-0472">Membrane</keyword>
<gene>
    <name evidence="2" type="ORF">VKT23_001123</name>
</gene>
<protein>
    <submittedName>
        <fullName evidence="2">Uncharacterized protein</fullName>
    </submittedName>
</protein>
<evidence type="ECO:0000256" key="1">
    <source>
        <dbReference type="SAM" id="Phobius"/>
    </source>
</evidence>
<dbReference type="Proteomes" id="UP001498398">
    <property type="component" value="Unassembled WGS sequence"/>
</dbReference>
<dbReference type="EMBL" id="JBANRG010000001">
    <property type="protein sequence ID" value="KAK7473019.1"/>
    <property type="molecule type" value="Genomic_DNA"/>
</dbReference>
<sequence length="389" mass="44106">MVAVMGSVRRKHTLAALMMIVFLLLILFICPSEPIRDLQEVYSVLDDEIDKLRVHTSTASQSTTRLQSIQDRILCLALNGTWRVMEPFETRQDTSRFTRLYYPNSTRYPILQEYIFSEKCFPSAASFLSSVESLCSQLQGEKIVFIGSDTTYRLHISWLEALETHEGRSHACLGTEFCTFHQICREPAKDGEPFRAPGGFVKYPSNRDLLSTHSAILRFVSSPSLYASKNPGNPRYTNAYAQIDALTGIRMREMFWLSHVRKSDIIVLNRGPIPAPSWTYDGTDNGNWSFLDEVSPAPFQIAGTEQAQKIVAAALDVTISRFLPEVIQTLEVIRQEPDIRNKVLIWHGNRFTASRSCPNASNDRKLPFPADNPWSFYYNAQGKIQPPIA</sequence>